<keyword evidence="8" id="KW-0472">Membrane</keyword>
<keyword evidence="3" id="KW-0547">Nucleotide-binding</keyword>
<keyword evidence="7" id="KW-0496">Mitochondrion</keyword>
<evidence type="ECO:0000256" key="4">
    <source>
        <dbReference type="ARBA" id="ARBA00022801"/>
    </source>
</evidence>
<dbReference type="Proteomes" id="UP000249757">
    <property type="component" value="Unassembled WGS sequence"/>
</dbReference>
<dbReference type="PANTHER" id="PTHR23070">
    <property type="entry name" value="BCS1 AAA-TYPE ATPASE"/>
    <property type="match status" value="1"/>
</dbReference>
<reference evidence="13" key="1">
    <citation type="journal article" date="2022" name="Microb. Genom.">
        <title>A global pangenome for the wheat fungal pathogen Pyrenophora tritici-repentis and prediction of effector protein structural homology.</title>
        <authorList>
            <person name="Moolhuijzen P.M."/>
            <person name="See P.T."/>
            <person name="Shi G."/>
            <person name="Powell H.R."/>
            <person name="Cockram J."/>
            <person name="Jorgensen L.N."/>
            <person name="Benslimane H."/>
            <person name="Strelkov S.E."/>
            <person name="Turner J."/>
            <person name="Liu Z."/>
            <person name="Moffat C.S."/>
        </authorList>
    </citation>
    <scope>NUCLEOTIDE SEQUENCE [LARGE SCALE GENOMIC DNA]</scope>
</reference>
<evidence type="ECO:0000256" key="10">
    <source>
        <dbReference type="SAM" id="MobiDB-lite"/>
    </source>
</evidence>
<dbReference type="InterPro" id="IPR003959">
    <property type="entry name" value="ATPase_AAA_core"/>
</dbReference>
<feature type="domain" description="BCS1 N-terminal" evidence="11">
    <location>
        <begin position="59"/>
        <end position="256"/>
    </location>
</feature>
<comment type="caution">
    <text evidence="12">The sequence shown here is derived from an EMBL/GenBank/DDBJ whole genome shotgun (WGS) entry which is preliminary data.</text>
</comment>
<dbReference type="GO" id="GO:0016887">
    <property type="term" value="F:ATP hydrolysis activity"/>
    <property type="evidence" value="ECO:0007669"/>
    <property type="project" value="InterPro"/>
</dbReference>
<feature type="region of interest" description="Disordered" evidence="10">
    <location>
        <begin position="352"/>
        <end position="391"/>
    </location>
</feature>
<dbReference type="AlphaFoldDB" id="A0A922N8R6"/>
<evidence type="ECO:0000259" key="11">
    <source>
        <dbReference type="SMART" id="SM01024"/>
    </source>
</evidence>
<keyword evidence="13" id="KW-1185">Reference proteome</keyword>
<dbReference type="SMART" id="SM01024">
    <property type="entry name" value="BCS1_N"/>
    <property type="match status" value="1"/>
</dbReference>
<comment type="catalytic activity">
    <reaction evidence="9">
        <text>ATP + H2O = ADP + phosphate + H(+)</text>
        <dbReference type="Rhea" id="RHEA:13065"/>
        <dbReference type="ChEBI" id="CHEBI:15377"/>
        <dbReference type="ChEBI" id="CHEBI:15378"/>
        <dbReference type="ChEBI" id="CHEBI:30616"/>
        <dbReference type="ChEBI" id="CHEBI:43474"/>
        <dbReference type="ChEBI" id="CHEBI:456216"/>
    </reaction>
    <physiologicalReaction direction="left-to-right" evidence="9">
        <dbReference type="Rhea" id="RHEA:13066"/>
    </physiologicalReaction>
</comment>
<comment type="subcellular location">
    <subcellularLocation>
        <location evidence="1">Mitochondrion membrane</location>
    </subcellularLocation>
</comment>
<name>A0A922N8R6_9PLEO</name>
<sequence>MDHLSMLLDMDLDGPNTTSNTTLGALPSLLLNQSFPGYSLLSQLLQRHLGVDVSVILPTLFGFWALFYSGRAVYMYLYDYVLVYFVSTLHIERADNLYDSTMDWVSAHNMTATSRDIIAGTDARGYDSDNDDDEDIIDNGTGIFNYSKWSRTVPPHYVPYYGNLTFRHNGRWFMLTHTRGDAIPTRYGGAMREENLTIRCLGRSMQPLKDLLCNIKVWDSEKEVCVTAVWRPAPRDTQERRWERSVSRMARPISTVSLDLEQKVNLVRDINEYLQPVTARGIPHRRGYLFHGPPGTGKTSLSFALAGILGLNVHCISLNERGLTELCLNQLFKDLPRRCIVLLEDIDPAGLRREELDSNSDPSPAGPDDAEDSVDSGPDGPYGPGDDAHYDPYQQEMMMMMEFARSRMAAATEVKDSSKKKNPDEDFLKLVTAVLPKVDTFSPERIADMAERFAEQLPEDTFSPAEVQGYLLKKKRDPVQALEEVCKWRDSVLEAKKKGTKVVSEK</sequence>
<evidence type="ECO:0000256" key="1">
    <source>
        <dbReference type="ARBA" id="ARBA00004325"/>
    </source>
</evidence>
<evidence type="ECO:0000256" key="3">
    <source>
        <dbReference type="ARBA" id="ARBA00022741"/>
    </source>
</evidence>
<evidence type="ECO:0000256" key="9">
    <source>
        <dbReference type="ARBA" id="ARBA00048778"/>
    </source>
</evidence>
<dbReference type="SUPFAM" id="SSF52540">
    <property type="entry name" value="P-loop containing nucleoside triphosphate hydrolases"/>
    <property type="match status" value="1"/>
</dbReference>
<protein>
    <submittedName>
        <fullName evidence="12">BCS1 N terminal</fullName>
    </submittedName>
</protein>
<dbReference type="InterPro" id="IPR050747">
    <property type="entry name" value="Mitochondrial_chaperone_BCS1"/>
</dbReference>
<dbReference type="Pfam" id="PF25426">
    <property type="entry name" value="AAA_lid_BCS1"/>
    <property type="match status" value="1"/>
</dbReference>
<dbReference type="EMBL" id="NRDI02000013">
    <property type="protein sequence ID" value="KAI1511742.1"/>
    <property type="molecule type" value="Genomic_DNA"/>
</dbReference>
<evidence type="ECO:0000256" key="5">
    <source>
        <dbReference type="ARBA" id="ARBA00022840"/>
    </source>
</evidence>
<evidence type="ECO:0000256" key="7">
    <source>
        <dbReference type="ARBA" id="ARBA00023128"/>
    </source>
</evidence>
<gene>
    <name evidence="12" type="ORF">Ptr86124_009386</name>
</gene>
<accession>A0A922N8R6</accession>
<dbReference type="GO" id="GO:0031966">
    <property type="term" value="C:mitochondrial membrane"/>
    <property type="evidence" value="ECO:0007669"/>
    <property type="project" value="UniProtKB-SubCell"/>
</dbReference>
<dbReference type="InterPro" id="IPR014851">
    <property type="entry name" value="BCS1_N"/>
</dbReference>
<evidence type="ECO:0000256" key="8">
    <source>
        <dbReference type="ARBA" id="ARBA00023136"/>
    </source>
</evidence>
<evidence type="ECO:0000313" key="12">
    <source>
        <dbReference type="EMBL" id="KAI1511742.1"/>
    </source>
</evidence>
<keyword evidence="2" id="KW-0812">Transmembrane</keyword>
<dbReference type="OrthoDB" id="10251412at2759"/>
<keyword evidence="4" id="KW-0378">Hydrolase</keyword>
<organism evidence="12 13">
    <name type="scientific">Pyrenophora tritici-repentis</name>
    <dbReference type="NCBI Taxonomy" id="45151"/>
    <lineage>
        <taxon>Eukaryota</taxon>
        <taxon>Fungi</taxon>
        <taxon>Dikarya</taxon>
        <taxon>Ascomycota</taxon>
        <taxon>Pezizomycotina</taxon>
        <taxon>Dothideomycetes</taxon>
        <taxon>Pleosporomycetidae</taxon>
        <taxon>Pleosporales</taxon>
        <taxon>Pleosporineae</taxon>
        <taxon>Pleosporaceae</taxon>
        <taxon>Pyrenophora</taxon>
    </lineage>
</organism>
<dbReference type="InterPro" id="IPR057495">
    <property type="entry name" value="AAA_lid_BCS1"/>
</dbReference>
<keyword evidence="5" id="KW-0067">ATP-binding</keyword>
<dbReference type="Pfam" id="PF00004">
    <property type="entry name" value="AAA"/>
    <property type="match status" value="1"/>
</dbReference>
<dbReference type="Pfam" id="PF08740">
    <property type="entry name" value="BCS1_N"/>
    <property type="match status" value="1"/>
</dbReference>
<proteinExistence type="predicted"/>
<evidence type="ECO:0000313" key="13">
    <source>
        <dbReference type="Proteomes" id="UP000249757"/>
    </source>
</evidence>
<keyword evidence="6" id="KW-1133">Transmembrane helix</keyword>
<evidence type="ECO:0000256" key="2">
    <source>
        <dbReference type="ARBA" id="ARBA00022692"/>
    </source>
</evidence>
<dbReference type="GO" id="GO:0005524">
    <property type="term" value="F:ATP binding"/>
    <property type="evidence" value="ECO:0007669"/>
    <property type="project" value="UniProtKB-KW"/>
</dbReference>
<dbReference type="Gene3D" id="3.40.50.300">
    <property type="entry name" value="P-loop containing nucleotide triphosphate hydrolases"/>
    <property type="match status" value="1"/>
</dbReference>
<dbReference type="InterPro" id="IPR027417">
    <property type="entry name" value="P-loop_NTPase"/>
</dbReference>
<evidence type="ECO:0000256" key="6">
    <source>
        <dbReference type="ARBA" id="ARBA00022989"/>
    </source>
</evidence>